<dbReference type="Pfam" id="PF00067">
    <property type="entry name" value="p450"/>
    <property type="match status" value="1"/>
</dbReference>
<dbReference type="Proteomes" id="UP000242875">
    <property type="component" value="Unassembled WGS sequence"/>
</dbReference>
<organism evidence="8 9">
    <name type="scientific">Bifiguratus adelaidae</name>
    <dbReference type="NCBI Taxonomy" id="1938954"/>
    <lineage>
        <taxon>Eukaryota</taxon>
        <taxon>Fungi</taxon>
        <taxon>Fungi incertae sedis</taxon>
        <taxon>Mucoromycota</taxon>
        <taxon>Mucoromycotina</taxon>
        <taxon>Endogonomycetes</taxon>
        <taxon>Endogonales</taxon>
        <taxon>Endogonales incertae sedis</taxon>
        <taxon>Bifiguratus</taxon>
    </lineage>
</organism>
<reference evidence="8 9" key="1">
    <citation type="journal article" date="2017" name="Mycologia">
        <title>Bifiguratus adelaidae, gen. et sp. nov., a new member of Mucoromycotina in endophytic and soil-dwelling habitats.</title>
        <authorList>
            <person name="Torres-Cruz T.J."/>
            <person name="Billingsley Tobias T.L."/>
            <person name="Almatruk M."/>
            <person name="Hesse C."/>
            <person name="Kuske C.R."/>
            <person name="Desiro A."/>
            <person name="Benucci G.M."/>
            <person name="Bonito G."/>
            <person name="Stajich J.E."/>
            <person name="Dunlap C."/>
            <person name="Arnold A.E."/>
            <person name="Porras-Alfaro A."/>
        </authorList>
    </citation>
    <scope>NUCLEOTIDE SEQUENCE [LARGE SCALE GENOMIC DNA]</scope>
    <source>
        <strain evidence="8 9">AZ0501</strain>
    </source>
</reference>
<comment type="similarity">
    <text evidence="1">Belongs to the cytochrome P450 family.</text>
</comment>
<evidence type="ECO:0000313" key="8">
    <source>
        <dbReference type="EMBL" id="OZJ04261.1"/>
    </source>
</evidence>
<dbReference type="InterPro" id="IPR002401">
    <property type="entry name" value="Cyt_P450_E_grp-I"/>
</dbReference>
<feature type="region of interest" description="Disordered" evidence="7">
    <location>
        <begin position="462"/>
        <end position="482"/>
    </location>
</feature>
<evidence type="ECO:0000256" key="5">
    <source>
        <dbReference type="ARBA" id="ARBA00023004"/>
    </source>
</evidence>
<dbReference type="PRINTS" id="PR00385">
    <property type="entry name" value="P450"/>
</dbReference>
<accession>A0A261Y0Z8</accession>
<dbReference type="GO" id="GO:0005506">
    <property type="term" value="F:iron ion binding"/>
    <property type="evidence" value="ECO:0007669"/>
    <property type="project" value="InterPro"/>
</dbReference>
<evidence type="ECO:0000256" key="7">
    <source>
        <dbReference type="SAM" id="MobiDB-lite"/>
    </source>
</evidence>
<dbReference type="AlphaFoldDB" id="A0A261Y0Z8"/>
<keyword evidence="3" id="KW-0479">Metal-binding</keyword>
<keyword evidence="6" id="KW-0503">Monooxygenase</keyword>
<keyword evidence="2" id="KW-0349">Heme</keyword>
<evidence type="ECO:0000256" key="1">
    <source>
        <dbReference type="ARBA" id="ARBA00010617"/>
    </source>
</evidence>
<keyword evidence="5" id="KW-0408">Iron</keyword>
<evidence type="ECO:0000256" key="2">
    <source>
        <dbReference type="ARBA" id="ARBA00022617"/>
    </source>
</evidence>
<evidence type="ECO:0000256" key="3">
    <source>
        <dbReference type="ARBA" id="ARBA00022723"/>
    </source>
</evidence>
<keyword evidence="4" id="KW-0560">Oxidoreductase</keyword>
<dbReference type="Gene3D" id="1.10.630.10">
    <property type="entry name" value="Cytochrome P450"/>
    <property type="match status" value="1"/>
</dbReference>
<proteinExistence type="inferred from homology"/>
<dbReference type="OrthoDB" id="1470350at2759"/>
<keyword evidence="9" id="KW-1185">Reference proteome</keyword>
<dbReference type="GO" id="GO:0004497">
    <property type="term" value="F:monooxygenase activity"/>
    <property type="evidence" value="ECO:0007669"/>
    <property type="project" value="UniProtKB-KW"/>
</dbReference>
<dbReference type="InterPro" id="IPR050196">
    <property type="entry name" value="Cytochrome_P450_Monoox"/>
</dbReference>
<sequence length="492" mass="55862">MEALKIQLANLDTQTLSVWLQHFTEQVRARKGVVAAVVGFMMVHQLYSAIASVPLSLRHVKATNRVREYRYMIQGKSVDVRRRLLTVPLMKQTGVGVYLSGDRGAWTVMVAEPKAARTLLMKTSKGMWILQSSILIQNDSQAFFPKTALAKRPDGELFYKFAGRKNIVNSNGDEWKKHRKPANPAFHKSMPISLFERLTKVFFKHAALQNNHVNLNELMQRFTLDAIGNGAFDFDFQAMENPEGLELQAYNKVMHTIFSPINSIFPWLDTFLFKVSKGRREMHKQAALLNNLMQRMITKKKQTIQAAHIASVDDEEKDLLMMMLEANQEEVDPSKRLTDADLRNDLVVFFVAGHDTTSNALTYALYHLAVNPDVQQRAREECIRVLGDAPEDIVPDAEQIKHLTYISQIIQETLRTEPPASGASQHIDADDAELGGYFIPKGTMVGLDIWGLHHNPNVWDDPETWNPDRFAPGGEYDSKDSYSWLPFGHGQR</sequence>
<dbReference type="PANTHER" id="PTHR24291:SF50">
    <property type="entry name" value="BIFUNCTIONAL ALBAFLAVENONE MONOOXYGENASE_TERPENE SYNTHASE"/>
    <property type="match status" value="1"/>
</dbReference>
<gene>
    <name evidence="8" type="ORF">BZG36_02470</name>
</gene>
<dbReference type="PRINTS" id="PR00463">
    <property type="entry name" value="EP450I"/>
</dbReference>
<evidence type="ECO:0008006" key="10">
    <source>
        <dbReference type="Google" id="ProtNLM"/>
    </source>
</evidence>
<dbReference type="SUPFAM" id="SSF48264">
    <property type="entry name" value="Cytochrome P450"/>
    <property type="match status" value="1"/>
</dbReference>
<evidence type="ECO:0000256" key="4">
    <source>
        <dbReference type="ARBA" id="ARBA00023002"/>
    </source>
</evidence>
<evidence type="ECO:0000313" key="9">
    <source>
        <dbReference type="Proteomes" id="UP000242875"/>
    </source>
</evidence>
<evidence type="ECO:0000256" key="6">
    <source>
        <dbReference type="ARBA" id="ARBA00023033"/>
    </source>
</evidence>
<comment type="caution">
    <text evidence="8">The sequence shown here is derived from an EMBL/GenBank/DDBJ whole genome shotgun (WGS) entry which is preliminary data.</text>
</comment>
<dbReference type="GO" id="GO:0020037">
    <property type="term" value="F:heme binding"/>
    <property type="evidence" value="ECO:0007669"/>
    <property type="project" value="InterPro"/>
</dbReference>
<name>A0A261Y0Z8_9FUNG</name>
<protein>
    <recommendedName>
        <fullName evidence="10">Cytochrome P450</fullName>
    </recommendedName>
</protein>
<dbReference type="InterPro" id="IPR001128">
    <property type="entry name" value="Cyt_P450"/>
</dbReference>
<dbReference type="PANTHER" id="PTHR24291">
    <property type="entry name" value="CYTOCHROME P450 FAMILY 4"/>
    <property type="match status" value="1"/>
</dbReference>
<dbReference type="InterPro" id="IPR036396">
    <property type="entry name" value="Cyt_P450_sf"/>
</dbReference>
<dbReference type="GO" id="GO:0016705">
    <property type="term" value="F:oxidoreductase activity, acting on paired donors, with incorporation or reduction of molecular oxygen"/>
    <property type="evidence" value="ECO:0007669"/>
    <property type="project" value="InterPro"/>
</dbReference>
<dbReference type="EMBL" id="MVBO01000047">
    <property type="protein sequence ID" value="OZJ04261.1"/>
    <property type="molecule type" value="Genomic_DNA"/>
</dbReference>